<reference evidence="1 2" key="1">
    <citation type="journal article" date="2007" name="PLoS Genet.">
        <title>A tale of two oxidation states: bacterial colonization of arsenic-rich environments.</title>
        <authorList>
            <person name="Muller D."/>
            <person name="Medigue C."/>
            <person name="Koechler S."/>
            <person name="Barbe V."/>
            <person name="Barakat M."/>
            <person name="Talla E."/>
            <person name="Bonnefoy V."/>
            <person name="Krin E."/>
            <person name="Arsene-Ploetze F."/>
            <person name="Carapito C."/>
            <person name="Chandler M."/>
            <person name="Cournoyer B."/>
            <person name="Cruveiller S."/>
            <person name="Dossat C."/>
            <person name="Duval S."/>
            <person name="Heymann M."/>
            <person name="Leize E."/>
            <person name="Lieutaud A."/>
            <person name="Lievremont D."/>
            <person name="Makita Y."/>
            <person name="Mangenot S."/>
            <person name="Nitschke W."/>
            <person name="Ortet P."/>
            <person name="Perdrial N."/>
            <person name="Schoepp B."/>
            <person name="Siguier N."/>
            <person name="Simeonova D.D."/>
            <person name="Rouy Z."/>
            <person name="Segurens B."/>
            <person name="Turlin E."/>
            <person name="Vallenet D."/>
            <person name="Van Dorsselaer A."/>
            <person name="Weiss S."/>
            <person name="Weissenbach J."/>
            <person name="Lett M.C."/>
            <person name="Danchin A."/>
            <person name="Bertin P.N."/>
        </authorList>
    </citation>
    <scope>NUCLEOTIDE SEQUENCE [LARGE SCALE GENOMIC DNA]</scope>
    <source>
        <strain evidence="2">ULPAs1</strain>
    </source>
</reference>
<name>A4G9G7_HERAR</name>
<protein>
    <submittedName>
        <fullName evidence="1">Uncharacterized protein</fullName>
    </submittedName>
</protein>
<dbReference type="EMBL" id="CU207211">
    <property type="protein sequence ID" value="CAL63154.1"/>
    <property type="molecule type" value="Genomic_DNA"/>
</dbReference>
<dbReference type="HOGENOM" id="CLU_2493650_0_0_4"/>
<gene>
    <name evidence="1" type="ordered locus">HEAR3045</name>
</gene>
<keyword evidence="2" id="KW-1185">Reference proteome</keyword>
<evidence type="ECO:0000313" key="2">
    <source>
        <dbReference type="Proteomes" id="UP000006697"/>
    </source>
</evidence>
<proteinExistence type="predicted"/>
<dbReference type="STRING" id="204773.HEAR3045"/>
<organism evidence="1 2">
    <name type="scientific">Herminiimonas arsenicoxydans</name>
    <dbReference type="NCBI Taxonomy" id="204773"/>
    <lineage>
        <taxon>Bacteria</taxon>
        <taxon>Pseudomonadati</taxon>
        <taxon>Pseudomonadota</taxon>
        <taxon>Betaproteobacteria</taxon>
        <taxon>Burkholderiales</taxon>
        <taxon>Oxalobacteraceae</taxon>
        <taxon>Herminiimonas</taxon>
    </lineage>
</organism>
<dbReference type="KEGG" id="har:HEAR3045"/>
<dbReference type="AlphaFoldDB" id="A4G9G7"/>
<sequence length="86" mass="9803">METIVIKYEGRNLVARHSGRAIAKSEIIFLADIRSSVLGYADQFSHVKVIYRRRSGPISTSDTTLFRKNKMRGLRIGVRGWIDPLL</sequence>
<accession>A4G9G7</accession>
<evidence type="ECO:0000313" key="1">
    <source>
        <dbReference type="EMBL" id="CAL63154.1"/>
    </source>
</evidence>
<dbReference type="Proteomes" id="UP000006697">
    <property type="component" value="Chromosome"/>
</dbReference>